<feature type="region of interest" description="Disordered" evidence="6">
    <location>
        <begin position="1"/>
        <end position="46"/>
    </location>
</feature>
<feature type="domain" description="ABC transporter" evidence="7">
    <location>
        <begin position="54"/>
        <end position="281"/>
    </location>
</feature>
<evidence type="ECO:0000256" key="5">
    <source>
        <dbReference type="ARBA" id="ARBA00022970"/>
    </source>
</evidence>
<evidence type="ECO:0000256" key="1">
    <source>
        <dbReference type="ARBA" id="ARBA00005417"/>
    </source>
</evidence>
<proteinExistence type="inferred from homology"/>
<dbReference type="GO" id="GO:0005524">
    <property type="term" value="F:ATP binding"/>
    <property type="evidence" value="ECO:0007669"/>
    <property type="project" value="UniProtKB-KW"/>
</dbReference>
<dbReference type="InterPro" id="IPR052156">
    <property type="entry name" value="BCAA_Transport_ATP-bd_LivF"/>
</dbReference>
<dbReference type="AlphaFoldDB" id="A0A7K1FRH4"/>
<dbReference type="PANTHER" id="PTHR43820:SF4">
    <property type="entry name" value="HIGH-AFFINITY BRANCHED-CHAIN AMINO ACID TRANSPORT ATP-BINDING PROTEIN LIVF"/>
    <property type="match status" value="1"/>
</dbReference>
<protein>
    <submittedName>
        <fullName evidence="8">ATP-binding cassette domain-containing protein</fullName>
    </submittedName>
</protein>
<dbReference type="GO" id="GO:0015807">
    <property type="term" value="P:L-amino acid transport"/>
    <property type="evidence" value="ECO:0007669"/>
    <property type="project" value="TreeGrafter"/>
</dbReference>
<keyword evidence="5" id="KW-0029">Amino-acid transport</keyword>
<dbReference type="EMBL" id="WLYK01000008">
    <property type="protein sequence ID" value="MTD15969.1"/>
    <property type="molecule type" value="Genomic_DNA"/>
</dbReference>
<dbReference type="SUPFAM" id="SSF52540">
    <property type="entry name" value="P-loop containing nucleoside triphosphate hydrolases"/>
    <property type="match status" value="1"/>
</dbReference>
<dbReference type="InterPro" id="IPR027417">
    <property type="entry name" value="P-loop_NTPase"/>
</dbReference>
<accession>A0A7K1FRH4</accession>
<dbReference type="InterPro" id="IPR017871">
    <property type="entry name" value="ABC_transporter-like_CS"/>
</dbReference>
<dbReference type="PROSITE" id="PS50893">
    <property type="entry name" value="ABC_TRANSPORTER_2"/>
    <property type="match status" value="1"/>
</dbReference>
<keyword evidence="9" id="KW-1185">Reference proteome</keyword>
<evidence type="ECO:0000313" key="9">
    <source>
        <dbReference type="Proteomes" id="UP000460221"/>
    </source>
</evidence>
<keyword evidence="2" id="KW-0813">Transport</keyword>
<evidence type="ECO:0000256" key="6">
    <source>
        <dbReference type="SAM" id="MobiDB-lite"/>
    </source>
</evidence>
<dbReference type="InterPro" id="IPR003439">
    <property type="entry name" value="ABC_transporter-like_ATP-bd"/>
</dbReference>
<organism evidence="8 9">
    <name type="scientific">Nakamurella alba</name>
    <dbReference type="NCBI Taxonomy" id="2665158"/>
    <lineage>
        <taxon>Bacteria</taxon>
        <taxon>Bacillati</taxon>
        <taxon>Actinomycetota</taxon>
        <taxon>Actinomycetes</taxon>
        <taxon>Nakamurellales</taxon>
        <taxon>Nakamurellaceae</taxon>
        <taxon>Nakamurella</taxon>
    </lineage>
</organism>
<dbReference type="InterPro" id="IPR003593">
    <property type="entry name" value="AAA+_ATPase"/>
</dbReference>
<evidence type="ECO:0000256" key="4">
    <source>
        <dbReference type="ARBA" id="ARBA00022840"/>
    </source>
</evidence>
<keyword evidence="4 8" id="KW-0067">ATP-binding</keyword>
<comment type="similarity">
    <text evidence="1">Belongs to the ABC transporter superfamily.</text>
</comment>
<name>A0A7K1FRH4_9ACTN</name>
<evidence type="ECO:0000256" key="2">
    <source>
        <dbReference type="ARBA" id="ARBA00022448"/>
    </source>
</evidence>
<dbReference type="GO" id="GO:0016887">
    <property type="term" value="F:ATP hydrolysis activity"/>
    <property type="evidence" value="ECO:0007669"/>
    <property type="project" value="InterPro"/>
</dbReference>
<dbReference type="PROSITE" id="PS00211">
    <property type="entry name" value="ABC_TRANSPORTER_1"/>
    <property type="match status" value="1"/>
</dbReference>
<dbReference type="GO" id="GO:0015658">
    <property type="term" value="F:branched-chain amino acid transmembrane transporter activity"/>
    <property type="evidence" value="ECO:0007669"/>
    <property type="project" value="TreeGrafter"/>
</dbReference>
<dbReference type="PANTHER" id="PTHR43820">
    <property type="entry name" value="HIGH-AFFINITY BRANCHED-CHAIN AMINO ACID TRANSPORT ATP-BINDING PROTEIN LIVF"/>
    <property type="match status" value="1"/>
</dbReference>
<dbReference type="Gene3D" id="3.40.50.300">
    <property type="entry name" value="P-loop containing nucleotide triphosphate hydrolases"/>
    <property type="match status" value="1"/>
</dbReference>
<keyword evidence="3" id="KW-0547">Nucleotide-binding</keyword>
<evidence type="ECO:0000259" key="7">
    <source>
        <dbReference type="PROSITE" id="PS50893"/>
    </source>
</evidence>
<dbReference type="Pfam" id="PF00005">
    <property type="entry name" value="ABC_tran"/>
    <property type="match status" value="1"/>
</dbReference>
<comment type="caution">
    <text evidence="8">The sequence shown here is derived from an EMBL/GenBank/DDBJ whole genome shotgun (WGS) entry which is preliminary data.</text>
</comment>
<dbReference type="SMART" id="SM00382">
    <property type="entry name" value="AAA"/>
    <property type="match status" value="1"/>
</dbReference>
<evidence type="ECO:0000256" key="3">
    <source>
        <dbReference type="ARBA" id="ARBA00022741"/>
    </source>
</evidence>
<gene>
    <name evidence="8" type="ORF">GIS00_18700</name>
</gene>
<dbReference type="Proteomes" id="UP000460221">
    <property type="component" value="Unassembled WGS sequence"/>
</dbReference>
<evidence type="ECO:0000313" key="8">
    <source>
        <dbReference type="EMBL" id="MTD15969.1"/>
    </source>
</evidence>
<dbReference type="CDD" id="cd03224">
    <property type="entry name" value="ABC_TM1139_LivF_branched"/>
    <property type="match status" value="1"/>
</dbReference>
<sequence length="282" mass="29561">MRPDRRAGLGQGGANRHPGRGLVRSRGAGGLSGRRDLRRRRGSRGGAAVTAPVLEVRDLTVRYGHVTALEDVSLTVGTGEVVAVVGPNGAGKTTLLRTMSGLVKPASGGISIAGRDVVGLPAYRVARAGLAHVPEGRGTVAPLTVEDNLRLGALSENTRETDRRIAGMYEVFPALGRLKRRRAGLLSGGEQQMLVVARGLMSQPSLLAIDEPSMGLAPIMVRELVGMLRRAAETGVGVLIVEQNLALATQLADRALILVRGTVRASGSRGELPADLLEEFLA</sequence>
<reference evidence="8 9" key="1">
    <citation type="submission" date="2019-11" db="EMBL/GenBank/DDBJ databases">
        <authorList>
            <person name="Jiang L.-Q."/>
        </authorList>
    </citation>
    <scope>NUCLEOTIDE SEQUENCE [LARGE SCALE GENOMIC DNA]</scope>
    <source>
        <strain evidence="8 9">YIM 132087</strain>
    </source>
</reference>